<organism evidence="3 4">
    <name type="scientific">Phaeodactylibacter luteus</name>
    <dbReference type="NCBI Taxonomy" id="1564516"/>
    <lineage>
        <taxon>Bacteria</taxon>
        <taxon>Pseudomonadati</taxon>
        <taxon>Bacteroidota</taxon>
        <taxon>Saprospiria</taxon>
        <taxon>Saprospirales</taxon>
        <taxon>Haliscomenobacteraceae</taxon>
        <taxon>Phaeodactylibacter</taxon>
    </lineage>
</organism>
<reference evidence="3 4" key="1">
    <citation type="submission" date="2019-08" db="EMBL/GenBank/DDBJ databases">
        <title>Genome of Phaeodactylibacter luteus.</title>
        <authorList>
            <person name="Bowman J.P."/>
        </authorList>
    </citation>
    <scope>NUCLEOTIDE SEQUENCE [LARGE SCALE GENOMIC DNA]</scope>
    <source>
        <strain evidence="3 4">KCTC 42180</strain>
    </source>
</reference>
<keyword evidence="2" id="KW-1133">Transmembrane helix</keyword>
<evidence type="ECO:0000313" key="4">
    <source>
        <dbReference type="Proteomes" id="UP000321580"/>
    </source>
</evidence>
<keyword evidence="2" id="KW-0472">Membrane</keyword>
<gene>
    <name evidence="3" type="ORF">FRY97_00435</name>
</gene>
<dbReference type="AlphaFoldDB" id="A0A5C6S6T5"/>
<keyword evidence="4" id="KW-1185">Reference proteome</keyword>
<sequence length="576" mass="64704">MSKNYQFIINPRIPSREEIRKHKDFSQLLAQHRQGRALKVRPLRRALYISSAAAAVLLLLFAGLQYLQQPDSPPKAVSAAAHFASQPFVSPPLPDLPKPAFANFRVNTAVGGVYNYPSGSRVTVPAAAFADDYGRLVEGEVDVFFREMFDYVDFFLAGLPMQYDSAGQSYQLESAGMVELYAEQDGRPVKLAEGKAIDVELASEILLPGHELFAPPSFNVYFLDTLGEQWRYQDINQMAFLGDPVVPKGEADAEADKTELLNALKEIEQRKVNRLSSVANSIPKPVKPLRPEPASPERPTLELNFLDGSVAIEDTEGGETEKELQQLQQMYEGVIWQITEDSPAYDPRAFGVEWESVRIRPVNGRDYELALVHPQNSLTLKVSPVLYGEDYQKALNRYSMELQAYEAALNERAAQLEEEITEIETIAAAERQARLSAYEQENKGAMAQLLSRKVVNRFRADKLGVWNCSQPAVNLPRGQRLKLEDQYGQTYDSQTVYLVDRAHNTIYRFYAGGEALSGLQDGTSAVLWLVTPEQKLAVLKTTDPRRINQPKDEALQLRLTGERPKSEAEVRQMLEY</sequence>
<feature type="transmembrane region" description="Helical" evidence="2">
    <location>
        <begin position="46"/>
        <end position="67"/>
    </location>
</feature>
<dbReference type="Proteomes" id="UP000321580">
    <property type="component" value="Unassembled WGS sequence"/>
</dbReference>
<dbReference type="RefSeq" id="WP_147165438.1">
    <property type="nucleotide sequence ID" value="NZ_VOOR01000001.1"/>
</dbReference>
<protein>
    <submittedName>
        <fullName evidence="3">Uncharacterized protein</fullName>
    </submittedName>
</protein>
<keyword evidence="2" id="KW-0812">Transmembrane</keyword>
<name>A0A5C6S6T5_9BACT</name>
<evidence type="ECO:0000256" key="2">
    <source>
        <dbReference type="SAM" id="Phobius"/>
    </source>
</evidence>
<dbReference type="EMBL" id="VOOR01000001">
    <property type="protein sequence ID" value="TXB70206.1"/>
    <property type="molecule type" value="Genomic_DNA"/>
</dbReference>
<evidence type="ECO:0000313" key="3">
    <source>
        <dbReference type="EMBL" id="TXB70206.1"/>
    </source>
</evidence>
<proteinExistence type="predicted"/>
<comment type="caution">
    <text evidence="3">The sequence shown here is derived from an EMBL/GenBank/DDBJ whole genome shotgun (WGS) entry which is preliminary data.</text>
</comment>
<accession>A0A5C6S6T5</accession>
<keyword evidence="1" id="KW-0175">Coiled coil</keyword>
<feature type="coiled-coil region" evidence="1">
    <location>
        <begin position="388"/>
        <end position="433"/>
    </location>
</feature>
<dbReference type="OrthoDB" id="1494541at2"/>
<evidence type="ECO:0000256" key="1">
    <source>
        <dbReference type="SAM" id="Coils"/>
    </source>
</evidence>